<gene>
    <name evidence="18" type="ORF">ACH5RR_000313</name>
</gene>
<reference evidence="18 19" key="1">
    <citation type="submission" date="2024-11" db="EMBL/GenBank/DDBJ databases">
        <title>A near-complete genome assembly of Cinchona calisaya.</title>
        <authorList>
            <person name="Lian D.C."/>
            <person name="Zhao X.W."/>
            <person name="Wei L."/>
        </authorList>
    </citation>
    <scope>NUCLEOTIDE SEQUENCE [LARGE SCALE GENOMIC DNA]</scope>
    <source>
        <tissue evidence="18">Nenye</tissue>
    </source>
</reference>
<dbReference type="SUPFAM" id="SSF101420">
    <property type="entry name" value="C-terminal domain of Ku80"/>
    <property type="match status" value="1"/>
</dbReference>
<feature type="domain" description="Ku" evidence="17">
    <location>
        <begin position="278"/>
        <end position="419"/>
    </location>
</feature>
<dbReference type="GO" id="GO:0005634">
    <property type="term" value="C:nucleus"/>
    <property type="evidence" value="ECO:0007669"/>
    <property type="project" value="UniProtKB-SubCell"/>
</dbReference>
<evidence type="ECO:0000256" key="7">
    <source>
        <dbReference type="ARBA" id="ARBA00022806"/>
    </source>
</evidence>
<comment type="subcellular location">
    <subcellularLocation>
        <location evidence="1 15">Nucleus</location>
    </subcellularLocation>
</comment>
<dbReference type="SUPFAM" id="SSF100939">
    <property type="entry name" value="SPOC domain-like"/>
    <property type="match status" value="1"/>
</dbReference>
<dbReference type="InterPro" id="IPR036494">
    <property type="entry name" value="Ku_C_sf"/>
</dbReference>
<evidence type="ECO:0000256" key="16">
    <source>
        <dbReference type="SAM" id="MobiDB-lite"/>
    </source>
</evidence>
<evidence type="ECO:0000256" key="12">
    <source>
        <dbReference type="ARBA" id="ARBA00023242"/>
    </source>
</evidence>
<dbReference type="InterPro" id="IPR005161">
    <property type="entry name" value="Ku_N"/>
</dbReference>
<dbReference type="Pfam" id="PF03731">
    <property type="entry name" value="Ku_N"/>
    <property type="match status" value="1"/>
</dbReference>
<feature type="region of interest" description="Disordered" evidence="16">
    <location>
        <begin position="522"/>
        <end position="548"/>
    </location>
</feature>
<dbReference type="EMBL" id="JBJUIK010000001">
    <property type="protein sequence ID" value="KAL3536947.1"/>
    <property type="molecule type" value="Genomic_DNA"/>
</dbReference>
<evidence type="ECO:0000259" key="17">
    <source>
        <dbReference type="SMART" id="SM00559"/>
    </source>
</evidence>
<dbReference type="InterPro" id="IPR024193">
    <property type="entry name" value="Ku80"/>
</dbReference>
<keyword evidence="12 15" id="KW-0539">Nucleus</keyword>
<dbReference type="Pfam" id="PF02735">
    <property type="entry name" value="Ku"/>
    <property type="match status" value="1"/>
</dbReference>
<dbReference type="EC" id="3.6.4.12" evidence="3 15"/>
<dbReference type="FunFam" id="3.40.50.410:FF:000102">
    <property type="entry name" value="ATP-dependent DNA helicase 2 subunit KU80"/>
    <property type="match status" value="1"/>
</dbReference>
<feature type="compositionally biased region" description="Basic and acidic residues" evidence="16">
    <location>
        <begin position="526"/>
        <end position="536"/>
    </location>
</feature>
<dbReference type="Pfam" id="PF08785">
    <property type="entry name" value="Ku_PK_bind"/>
    <property type="match status" value="1"/>
</dbReference>
<dbReference type="GO" id="GO:0006303">
    <property type="term" value="P:double-strand break repair via nonhomologous end joining"/>
    <property type="evidence" value="ECO:0007669"/>
    <property type="project" value="UniProtKB-ARBA"/>
</dbReference>
<evidence type="ECO:0000256" key="3">
    <source>
        <dbReference type="ARBA" id="ARBA00012551"/>
    </source>
</evidence>
<evidence type="ECO:0000256" key="2">
    <source>
        <dbReference type="ARBA" id="ARBA00007726"/>
    </source>
</evidence>
<dbReference type="AlphaFoldDB" id="A0ABD3B090"/>
<evidence type="ECO:0000256" key="1">
    <source>
        <dbReference type="ARBA" id="ARBA00004123"/>
    </source>
</evidence>
<dbReference type="CDD" id="cd00873">
    <property type="entry name" value="KU80"/>
    <property type="match status" value="1"/>
</dbReference>
<evidence type="ECO:0000256" key="4">
    <source>
        <dbReference type="ARBA" id="ARBA00022741"/>
    </source>
</evidence>
<keyword evidence="11 15" id="KW-0234">DNA repair</keyword>
<dbReference type="InterPro" id="IPR036465">
    <property type="entry name" value="vWFA_dom_sf"/>
</dbReference>
<evidence type="ECO:0000256" key="11">
    <source>
        <dbReference type="ARBA" id="ARBA00023204"/>
    </source>
</evidence>
<comment type="caution">
    <text evidence="18">The sequence shown here is derived from an EMBL/GenBank/DDBJ whole genome shotgun (WGS) entry which is preliminary data.</text>
</comment>
<dbReference type="PIRSF" id="PIRSF016570">
    <property type="entry name" value="Ku80"/>
    <property type="match status" value="1"/>
</dbReference>
<keyword evidence="19" id="KW-1185">Reference proteome</keyword>
<dbReference type="InterPro" id="IPR014893">
    <property type="entry name" value="Ku_PK_bind"/>
</dbReference>
<dbReference type="SMART" id="SM00559">
    <property type="entry name" value="Ku78"/>
    <property type="match status" value="1"/>
</dbReference>
<accession>A0ABD3B090</accession>
<evidence type="ECO:0000313" key="18">
    <source>
        <dbReference type="EMBL" id="KAL3536947.1"/>
    </source>
</evidence>
<keyword evidence="10 15" id="KW-0233">DNA recombination</keyword>
<keyword evidence="9 15" id="KW-0238">DNA-binding</keyword>
<dbReference type="Gene3D" id="2.40.290.10">
    <property type="match status" value="1"/>
</dbReference>
<dbReference type="Proteomes" id="UP001630127">
    <property type="component" value="Unassembled WGS sequence"/>
</dbReference>
<evidence type="ECO:0000256" key="6">
    <source>
        <dbReference type="ARBA" id="ARBA00022801"/>
    </source>
</evidence>
<comment type="function">
    <text evidence="15">Single-stranded DNA-dependent ATP-dependent helicase.</text>
</comment>
<dbReference type="PANTHER" id="PTHR12604:SF4">
    <property type="entry name" value="X-RAY REPAIR CROSS-COMPLEMENTING PROTEIN 5"/>
    <property type="match status" value="1"/>
</dbReference>
<dbReference type="GO" id="GO:0003677">
    <property type="term" value="F:DNA binding"/>
    <property type="evidence" value="ECO:0007669"/>
    <property type="project" value="UniProtKB-KW"/>
</dbReference>
<dbReference type="InterPro" id="IPR005160">
    <property type="entry name" value="Ku_C"/>
</dbReference>
<keyword evidence="5 15" id="KW-0227">DNA damage</keyword>
<evidence type="ECO:0000256" key="14">
    <source>
        <dbReference type="ARBA" id="ARBA00069041"/>
    </source>
</evidence>
<evidence type="ECO:0000256" key="15">
    <source>
        <dbReference type="PIRNR" id="PIRNR016570"/>
    </source>
</evidence>
<keyword evidence="6 15" id="KW-0378">Hydrolase</keyword>
<comment type="catalytic activity">
    <reaction evidence="13 15">
        <text>ATP + H2O = ADP + phosphate + H(+)</text>
        <dbReference type="Rhea" id="RHEA:13065"/>
        <dbReference type="ChEBI" id="CHEBI:15377"/>
        <dbReference type="ChEBI" id="CHEBI:15378"/>
        <dbReference type="ChEBI" id="CHEBI:30616"/>
        <dbReference type="ChEBI" id="CHEBI:43474"/>
        <dbReference type="ChEBI" id="CHEBI:456216"/>
        <dbReference type="EC" id="3.6.4.12"/>
    </reaction>
</comment>
<organism evidence="18 19">
    <name type="scientific">Cinchona calisaya</name>
    <dbReference type="NCBI Taxonomy" id="153742"/>
    <lineage>
        <taxon>Eukaryota</taxon>
        <taxon>Viridiplantae</taxon>
        <taxon>Streptophyta</taxon>
        <taxon>Embryophyta</taxon>
        <taxon>Tracheophyta</taxon>
        <taxon>Spermatophyta</taxon>
        <taxon>Magnoliopsida</taxon>
        <taxon>eudicotyledons</taxon>
        <taxon>Gunneridae</taxon>
        <taxon>Pentapetalae</taxon>
        <taxon>asterids</taxon>
        <taxon>lamiids</taxon>
        <taxon>Gentianales</taxon>
        <taxon>Rubiaceae</taxon>
        <taxon>Cinchonoideae</taxon>
        <taxon>Cinchoneae</taxon>
        <taxon>Cinchona</taxon>
    </lineage>
</organism>
<evidence type="ECO:0000256" key="9">
    <source>
        <dbReference type="ARBA" id="ARBA00023125"/>
    </source>
</evidence>
<dbReference type="FunFam" id="2.40.290.10:FF:000006">
    <property type="entry name" value="ATP-dependent DNA helicase 2 subunit KU80"/>
    <property type="match status" value="1"/>
</dbReference>
<evidence type="ECO:0000256" key="13">
    <source>
        <dbReference type="ARBA" id="ARBA00047995"/>
    </source>
</evidence>
<dbReference type="Gene3D" id="1.25.40.240">
    <property type="entry name" value="Ku, C-terminal domain"/>
    <property type="match status" value="1"/>
</dbReference>
<dbReference type="GO" id="GO:0006310">
    <property type="term" value="P:DNA recombination"/>
    <property type="evidence" value="ECO:0007669"/>
    <property type="project" value="UniProtKB-KW"/>
</dbReference>
<dbReference type="GO" id="GO:0016787">
    <property type="term" value="F:hydrolase activity"/>
    <property type="evidence" value="ECO:0007669"/>
    <property type="project" value="UniProtKB-KW"/>
</dbReference>
<evidence type="ECO:0000256" key="8">
    <source>
        <dbReference type="ARBA" id="ARBA00022840"/>
    </source>
</evidence>
<dbReference type="InterPro" id="IPR006164">
    <property type="entry name" value="DNA_bd_Ku70/Ku80"/>
</dbReference>
<sequence length="692" mass="78552">MARNKEALVLVLDVGPTMHAILPEIEKVCSMLIEKKLIFSKNDEVGVVLFGAEATENELTKEVGGYEHVTVLRNIKVVDGDLVEALQSLPRGSVPGDFLDAIIVGMDMLIKKFGPTNKGKKRLCLITNAIHPIKDPYEGTKEDQVITIASQIMAQGMKMDCIIARLNQNLEANKRVMEENDFLLRVFSNKSSSKTVYVENSTKLLGALRTRNISPVTIYRGDFELSSTLKIKVWVYKKTSEEKFPTLKRYSDKAPPTDKFATHEVKVDYEYRSTQDTSRVVPPEQRIKGFQYGPQVVPISSAELEAVKFKPDKSVKLLGFTKASNIMRHYYMKDVNIFIAEPGNTKANLAVSALARAMQEMNKVAIVRCVWRQGQGNVVVGVLTPNISDNESIPDSFYFNVLPFAEDVREFQFPSFSNLPLSMHPNQQQQEAADKLVRMLDLAPNGKQETLQPDFTPNPVLERFYRYLELKSKDRNAAVPPLDETLKKITEPDPEILSQNKSIIDDFCRCFELKENPKLKKSTRRLLKEKPSRSNEEGENFANGSDAQPMEAIEYTSNVKVEKIGDSNPVHDFEVMMSRRDSPEWVSKAIQFMKEKIFHLMENSCEGDTYQKAVECLVALRKGCILEQEPKQFNDFLLHLYKFCQEKDLKSFCEYLASHKVTLISKTEATDSEVTEDEAKTFMVKSEPKSEQ</sequence>
<evidence type="ECO:0000256" key="5">
    <source>
        <dbReference type="ARBA" id="ARBA00022763"/>
    </source>
</evidence>
<dbReference type="FunFam" id="1.10.1600.10:FF:000002">
    <property type="entry name" value="X-ray repair cross-complementing protein 5"/>
    <property type="match status" value="1"/>
</dbReference>
<keyword evidence="8 15" id="KW-0067">ATP-binding</keyword>
<dbReference type="FunFam" id="1.25.40.240:FF:000001">
    <property type="entry name" value="X-ray repair cross-complementing protein 5"/>
    <property type="match status" value="1"/>
</dbReference>
<dbReference type="GO" id="GO:0005524">
    <property type="term" value="F:ATP binding"/>
    <property type="evidence" value="ECO:0007669"/>
    <property type="project" value="UniProtKB-UniRule"/>
</dbReference>
<name>A0ABD3B090_9GENT</name>
<protein>
    <recommendedName>
        <fullName evidence="14 15">ATP-dependent DNA helicase 2 subunit KU80</fullName>
        <ecNumber evidence="3 15">3.6.4.12</ecNumber>
    </recommendedName>
</protein>
<evidence type="ECO:0000313" key="19">
    <source>
        <dbReference type="Proteomes" id="UP001630127"/>
    </source>
</evidence>
<dbReference type="GO" id="GO:0003678">
    <property type="term" value="F:DNA helicase activity"/>
    <property type="evidence" value="ECO:0007669"/>
    <property type="project" value="UniProtKB-EC"/>
</dbReference>
<dbReference type="Gene3D" id="1.10.1600.10">
    <property type="match status" value="1"/>
</dbReference>
<dbReference type="Gene3D" id="3.40.50.410">
    <property type="entry name" value="von Willebrand factor, type A domain"/>
    <property type="match status" value="1"/>
</dbReference>
<dbReference type="PANTHER" id="PTHR12604">
    <property type="entry name" value="KU AUTOANTIGEN DNA HELICASE"/>
    <property type="match status" value="1"/>
</dbReference>
<dbReference type="InterPro" id="IPR016194">
    <property type="entry name" value="SPOC-like_C_dom_sf"/>
</dbReference>
<dbReference type="SUPFAM" id="SSF53300">
    <property type="entry name" value="vWA-like"/>
    <property type="match status" value="1"/>
</dbReference>
<proteinExistence type="inferred from homology"/>
<comment type="similarity">
    <text evidence="2 15">Belongs to the ku80 family.</text>
</comment>
<dbReference type="Pfam" id="PF03730">
    <property type="entry name" value="Ku_C"/>
    <property type="match status" value="1"/>
</dbReference>
<keyword evidence="7 15" id="KW-0347">Helicase</keyword>
<evidence type="ECO:0000256" key="10">
    <source>
        <dbReference type="ARBA" id="ARBA00023172"/>
    </source>
</evidence>
<keyword evidence="4 15" id="KW-0547">Nucleotide-binding</keyword>